<evidence type="ECO:0000313" key="1">
    <source>
        <dbReference type="EMBL" id="SVB20699.1"/>
    </source>
</evidence>
<accession>A0A382C4B1</accession>
<dbReference type="AlphaFoldDB" id="A0A382C4B1"/>
<dbReference type="EMBL" id="UINC01032663">
    <property type="protein sequence ID" value="SVB20699.1"/>
    <property type="molecule type" value="Genomic_DNA"/>
</dbReference>
<gene>
    <name evidence="1" type="ORF">METZ01_LOCUS173553</name>
</gene>
<feature type="non-terminal residue" evidence="1">
    <location>
        <position position="1"/>
    </location>
</feature>
<reference evidence="1" key="1">
    <citation type="submission" date="2018-05" db="EMBL/GenBank/DDBJ databases">
        <authorList>
            <person name="Lanie J.A."/>
            <person name="Ng W.-L."/>
            <person name="Kazmierczak K.M."/>
            <person name="Andrzejewski T.M."/>
            <person name="Davidsen T.M."/>
            <person name="Wayne K.J."/>
            <person name="Tettelin H."/>
            <person name="Glass J.I."/>
            <person name="Rusch D."/>
            <person name="Podicherti R."/>
            <person name="Tsui H.-C.T."/>
            <person name="Winkler M.E."/>
        </authorList>
    </citation>
    <scope>NUCLEOTIDE SEQUENCE</scope>
</reference>
<proteinExistence type="predicted"/>
<protein>
    <submittedName>
        <fullName evidence="1">Uncharacterized protein</fullName>
    </submittedName>
</protein>
<organism evidence="1">
    <name type="scientific">marine metagenome</name>
    <dbReference type="NCBI Taxonomy" id="408172"/>
    <lineage>
        <taxon>unclassified sequences</taxon>
        <taxon>metagenomes</taxon>
        <taxon>ecological metagenomes</taxon>
    </lineage>
</organism>
<name>A0A382C4B1_9ZZZZ</name>
<sequence>IGGIVIRTTNPSKHDCFHRLDYT</sequence>